<dbReference type="RefSeq" id="WP_183202993.1">
    <property type="nucleotide sequence ID" value="NZ_JACIEK010000038.1"/>
</dbReference>
<accession>A0A7W6H9G3</accession>
<protein>
    <submittedName>
        <fullName evidence="1">Uncharacterized protein</fullName>
    </submittedName>
</protein>
<evidence type="ECO:0000313" key="1">
    <source>
        <dbReference type="EMBL" id="MBB4000901.1"/>
    </source>
</evidence>
<dbReference type="EMBL" id="JACIEK010000038">
    <property type="protein sequence ID" value="MBB4000901.1"/>
    <property type="molecule type" value="Genomic_DNA"/>
</dbReference>
<proteinExistence type="predicted"/>
<evidence type="ECO:0000313" key="2">
    <source>
        <dbReference type="Proteomes" id="UP000542776"/>
    </source>
</evidence>
<name>A0A7W6H9G3_9HYPH</name>
<organism evidence="1 2">
    <name type="scientific">Aureimonas pseudogalii</name>
    <dbReference type="NCBI Taxonomy" id="1744844"/>
    <lineage>
        <taxon>Bacteria</taxon>
        <taxon>Pseudomonadati</taxon>
        <taxon>Pseudomonadota</taxon>
        <taxon>Alphaproteobacteria</taxon>
        <taxon>Hyphomicrobiales</taxon>
        <taxon>Aurantimonadaceae</taxon>
        <taxon>Aureimonas</taxon>
    </lineage>
</organism>
<dbReference type="Proteomes" id="UP000542776">
    <property type="component" value="Unassembled WGS sequence"/>
</dbReference>
<sequence>MIGFAERYAETFAREGGALQTQWTSFAFQLADALAAKTGQAWMPAHPEEAHSASHYATYSLVREDGFRLRIASHGKQAVASMDVPRVRGHVVHDRAAPQPFIRRRTPHVFDPAKPLADIAAELIANVVTPCEPDFQRQIVAENRRLETADRLARASAALAEVAGPGVSDPRDNDGRSHVLHDGTVFGRIRLSRGGSSSLELNGLDHETVIAIAALVKARQAAAA</sequence>
<keyword evidence="2" id="KW-1185">Reference proteome</keyword>
<comment type="caution">
    <text evidence="1">The sequence shown here is derived from an EMBL/GenBank/DDBJ whole genome shotgun (WGS) entry which is preliminary data.</text>
</comment>
<reference evidence="1 2" key="1">
    <citation type="submission" date="2020-08" db="EMBL/GenBank/DDBJ databases">
        <title>Genomic Encyclopedia of Type Strains, Phase IV (KMG-IV): sequencing the most valuable type-strain genomes for metagenomic binning, comparative biology and taxonomic classification.</title>
        <authorList>
            <person name="Goeker M."/>
        </authorList>
    </citation>
    <scope>NUCLEOTIDE SEQUENCE [LARGE SCALE GENOMIC DNA]</scope>
    <source>
        <strain evidence="1 2">DSM 102238</strain>
    </source>
</reference>
<gene>
    <name evidence="1" type="ORF">GGR04_004782</name>
</gene>
<dbReference type="AlphaFoldDB" id="A0A7W6H9G3"/>